<evidence type="ECO:0000256" key="1">
    <source>
        <dbReference type="SAM" id="MobiDB-lite"/>
    </source>
</evidence>
<comment type="caution">
    <text evidence="3">The sequence shown here is derived from an EMBL/GenBank/DDBJ whole genome shotgun (WGS) entry which is preliminary data.</text>
</comment>
<feature type="region of interest" description="Disordered" evidence="1">
    <location>
        <begin position="16"/>
        <end position="38"/>
    </location>
</feature>
<dbReference type="InterPro" id="IPR010093">
    <property type="entry name" value="SinI_DNA-bd"/>
</dbReference>
<dbReference type="InterPro" id="IPR041657">
    <property type="entry name" value="HTH_17"/>
</dbReference>
<evidence type="ECO:0000259" key="2">
    <source>
        <dbReference type="Pfam" id="PF12728"/>
    </source>
</evidence>
<evidence type="ECO:0000313" key="4">
    <source>
        <dbReference type="Proteomes" id="UP000777265"/>
    </source>
</evidence>
<reference evidence="3" key="1">
    <citation type="journal article" date="2020" name="Biotechnol. Biofuels">
        <title>New insights from the biogas microbiome by comprehensive genome-resolved metagenomics of nearly 1600 species originating from multiple anaerobic digesters.</title>
        <authorList>
            <person name="Campanaro S."/>
            <person name="Treu L."/>
            <person name="Rodriguez-R L.M."/>
            <person name="Kovalovszki A."/>
            <person name="Ziels R.M."/>
            <person name="Maus I."/>
            <person name="Zhu X."/>
            <person name="Kougias P.G."/>
            <person name="Basile A."/>
            <person name="Luo G."/>
            <person name="Schluter A."/>
            <person name="Konstantinidis K.T."/>
            <person name="Angelidaki I."/>
        </authorList>
    </citation>
    <scope>NUCLEOTIDE SEQUENCE</scope>
    <source>
        <strain evidence="3">AS06rmzACSIP_7</strain>
    </source>
</reference>
<dbReference type="Proteomes" id="UP000777265">
    <property type="component" value="Unassembled WGS sequence"/>
</dbReference>
<evidence type="ECO:0000313" key="3">
    <source>
        <dbReference type="EMBL" id="NLW36025.1"/>
    </source>
</evidence>
<reference evidence="3" key="2">
    <citation type="submission" date="2020-01" db="EMBL/GenBank/DDBJ databases">
        <authorList>
            <person name="Campanaro S."/>
        </authorList>
    </citation>
    <scope>NUCLEOTIDE SEQUENCE</scope>
    <source>
        <strain evidence="3">AS06rmzACSIP_7</strain>
    </source>
</reference>
<sequence length="197" mass="22256">MEKICIVKRRIKVSTSANQETSGDEKREPMAEEATGVRCSTSVENNKQLVFPDGSVIKDEDHIIRIQLSPDQCNIVRSNGCLSQLLGRILGNVDLDLEQYEDGQIVFNIHLKQVNGANMLSPKNVCRMLQISRSLLRKLVKNKTIKSYKIGKLRRFLLEDILDYLSQSEMLEELLATKPDNWDSLIIEQQTGAQPAG</sequence>
<accession>A0A971M518</accession>
<dbReference type="AlphaFoldDB" id="A0A971M518"/>
<dbReference type="EMBL" id="JAAYEE010000204">
    <property type="protein sequence ID" value="NLW36025.1"/>
    <property type="molecule type" value="Genomic_DNA"/>
</dbReference>
<protein>
    <submittedName>
        <fullName evidence="3">Helix-turn-helix domain-containing protein</fullName>
    </submittedName>
</protein>
<dbReference type="GO" id="GO:0003677">
    <property type="term" value="F:DNA binding"/>
    <property type="evidence" value="ECO:0007669"/>
    <property type="project" value="InterPro"/>
</dbReference>
<dbReference type="NCBIfam" id="TIGR01764">
    <property type="entry name" value="excise"/>
    <property type="match status" value="1"/>
</dbReference>
<organism evidence="3 4">
    <name type="scientific">Syntrophorhabdus aromaticivorans</name>
    <dbReference type="NCBI Taxonomy" id="328301"/>
    <lineage>
        <taxon>Bacteria</taxon>
        <taxon>Pseudomonadati</taxon>
        <taxon>Thermodesulfobacteriota</taxon>
        <taxon>Syntrophorhabdia</taxon>
        <taxon>Syntrophorhabdales</taxon>
        <taxon>Syntrophorhabdaceae</taxon>
        <taxon>Syntrophorhabdus</taxon>
    </lineage>
</organism>
<name>A0A971M518_9BACT</name>
<dbReference type="Pfam" id="PF12728">
    <property type="entry name" value="HTH_17"/>
    <property type="match status" value="1"/>
</dbReference>
<gene>
    <name evidence="3" type="ORF">GXY80_11180</name>
</gene>
<feature type="domain" description="Helix-turn-helix" evidence="2">
    <location>
        <begin position="119"/>
        <end position="167"/>
    </location>
</feature>
<proteinExistence type="predicted"/>